<evidence type="ECO:0000313" key="3">
    <source>
        <dbReference type="RefSeq" id="XP_018019075.2"/>
    </source>
</evidence>
<feature type="region of interest" description="Disordered" evidence="1">
    <location>
        <begin position="1"/>
        <end position="59"/>
    </location>
</feature>
<sequence length="204" mass="22251">MKDALAQEEEIEEKQRRRRSSGDVSVIGGVKGGAMKASLPFSSSANYADPDCADENFDTEGYTKYDAEDDLDNFGLGLEIMSSQARVFYDNPGFEPDDPLSYPSDPWESRSQSNANAGGMRDPLPQTSPSGGVPFSSPNPFLKSSLKRRQPSDVTQAKGASGPLSALHEEESDDSAHAVKFEQNNLRYNVPVDVHSENVKETQL</sequence>
<organism evidence="2 3">
    <name type="scientific">Hyalella azteca</name>
    <name type="common">Amphipod</name>
    <dbReference type="NCBI Taxonomy" id="294128"/>
    <lineage>
        <taxon>Eukaryota</taxon>
        <taxon>Metazoa</taxon>
        <taxon>Ecdysozoa</taxon>
        <taxon>Arthropoda</taxon>
        <taxon>Crustacea</taxon>
        <taxon>Multicrustacea</taxon>
        <taxon>Malacostraca</taxon>
        <taxon>Eumalacostraca</taxon>
        <taxon>Peracarida</taxon>
        <taxon>Amphipoda</taxon>
        <taxon>Senticaudata</taxon>
        <taxon>Talitrida</taxon>
        <taxon>Talitroidea</taxon>
        <taxon>Hyalellidae</taxon>
        <taxon>Hyalella</taxon>
    </lineage>
</organism>
<proteinExistence type="predicted"/>
<dbReference type="AlphaFoldDB" id="A0A8B7NZE8"/>
<accession>A0A8B7NZE8</accession>
<evidence type="ECO:0000256" key="1">
    <source>
        <dbReference type="SAM" id="MobiDB-lite"/>
    </source>
</evidence>
<feature type="compositionally biased region" description="Acidic residues" evidence="1">
    <location>
        <begin position="1"/>
        <end position="12"/>
    </location>
</feature>
<feature type="compositionally biased region" description="Basic and acidic residues" evidence="1">
    <location>
        <begin position="194"/>
        <end position="204"/>
    </location>
</feature>
<dbReference type="Proteomes" id="UP000694843">
    <property type="component" value="Unplaced"/>
</dbReference>
<reference evidence="3" key="1">
    <citation type="submission" date="2025-08" db="UniProtKB">
        <authorList>
            <consortium name="RefSeq"/>
        </authorList>
    </citation>
    <scope>IDENTIFICATION</scope>
    <source>
        <tissue evidence="3">Whole organism</tissue>
    </source>
</reference>
<keyword evidence="2" id="KW-1185">Reference proteome</keyword>
<feature type="region of interest" description="Disordered" evidence="1">
    <location>
        <begin position="89"/>
        <end position="204"/>
    </location>
</feature>
<dbReference type="RefSeq" id="XP_018019075.2">
    <property type="nucleotide sequence ID" value="XM_018163586.2"/>
</dbReference>
<evidence type="ECO:0000313" key="2">
    <source>
        <dbReference type="Proteomes" id="UP000694843"/>
    </source>
</evidence>
<dbReference type="GeneID" id="108675563"/>
<dbReference type="KEGG" id="hazt:108675563"/>
<name>A0A8B7NZE8_HYAAZ</name>
<gene>
    <name evidence="3" type="primary">LOC108675563</name>
</gene>
<protein>
    <submittedName>
        <fullName evidence="3">Uncharacterized protein LOC108675563</fullName>
    </submittedName>
</protein>